<accession>A0A2L0F7F9</accession>
<feature type="transmembrane region" description="Helical" evidence="1">
    <location>
        <begin position="118"/>
        <end position="138"/>
    </location>
</feature>
<dbReference type="InterPro" id="IPR003675">
    <property type="entry name" value="Rce1/LyrA-like_dom"/>
</dbReference>
<evidence type="ECO:0000259" key="2">
    <source>
        <dbReference type="Pfam" id="PF02517"/>
    </source>
</evidence>
<dbReference type="AlphaFoldDB" id="A0A2L0F7F9"/>
<evidence type="ECO:0000256" key="1">
    <source>
        <dbReference type="SAM" id="Phobius"/>
    </source>
</evidence>
<keyword evidence="1" id="KW-1133">Transmembrane helix</keyword>
<proteinExistence type="predicted"/>
<feature type="transmembrane region" description="Helical" evidence="1">
    <location>
        <begin position="57"/>
        <end position="77"/>
    </location>
</feature>
<name>A0A2L0F7F9_SORCE</name>
<dbReference type="Pfam" id="PF02517">
    <property type="entry name" value="Rce1-like"/>
    <property type="match status" value="1"/>
</dbReference>
<dbReference type="RefSeq" id="WP_104985465.1">
    <property type="nucleotide sequence ID" value="NZ_CP012673.1"/>
</dbReference>
<organism evidence="3 4">
    <name type="scientific">Sorangium cellulosum</name>
    <name type="common">Polyangium cellulosum</name>
    <dbReference type="NCBI Taxonomy" id="56"/>
    <lineage>
        <taxon>Bacteria</taxon>
        <taxon>Pseudomonadati</taxon>
        <taxon>Myxococcota</taxon>
        <taxon>Polyangia</taxon>
        <taxon>Polyangiales</taxon>
        <taxon>Polyangiaceae</taxon>
        <taxon>Sorangium</taxon>
    </lineage>
</organism>
<evidence type="ECO:0000313" key="3">
    <source>
        <dbReference type="EMBL" id="AUX47447.1"/>
    </source>
</evidence>
<keyword evidence="3" id="KW-0645">Protease</keyword>
<feature type="transmembrane region" description="Helical" evidence="1">
    <location>
        <begin position="144"/>
        <end position="162"/>
    </location>
</feature>
<dbReference type="OrthoDB" id="9805801at2"/>
<reference evidence="3 4" key="1">
    <citation type="submission" date="2015-09" db="EMBL/GenBank/DDBJ databases">
        <title>Sorangium comparison.</title>
        <authorList>
            <person name="Zaburannyi N."/>
            <person name="Bunk B."/>
            <person name="Overmann J."/>
            <person name="Mueller R."/>
        </authorList>
    </citation>
    <scope>NUCLEOTIDE SEQUENCE [LARGE SCALE GENOMIC DNA]</scope>
    <source>
        <strain evidence="3 4">So ce26</strain>
    </source>
</reference>
<feature type="domain" description="CAAX prenyl protease 2/Lysostaphin resistance protein A-like" evidence="2">
    <location>
        <begin position="91"/>
        <end position="177"/>
    </location>
</feature>
<dbReference type="EMBL" id="CP012673">
    <property type="protein sequence ID" value="AUX47447.1"/>
    <property type="molecule type" value="Genomic_DNA"/>
</dbReference>
<dbReference type="GO" id="GO:0006508">
    <property type="term" value="P:proteolysis"/>
    <property type="evidence" value="ECO:0007669"/>
    <property type="project" value="UniProtKB-KW"/>
</dbReference>
<dbReference type="GO" id="GO:0004175">
    <property type="term" value="F:endopeptidase activity"/>
    <property type="evidence" value="ECO:0007669"/>
    <property type="project" value="UniProtKB-ARBA"/>
</dbReference>
<keyword evidence="3" id="KW-0378">Hydrolase</keyword>
<sequence length="196" mass="21157">MIYVGGPVLLTFGFRPPPVLAAVWLGLALSLVLLLRDPGFERGALIRAAPPRELAWVLARFAAAAAASTIAGALIAPDRLFGFVRERPGLWALVMIGYPLFSVVPQGLLYRALLFHRYAALFPAPPALVGGLLFGFGHIAFRNWVAVALTTVGGVLFSRTYLRTRSLPLSCLEHALYGCFVFSIGLGEFLYSGALR</sequence>
<feature type="transmembrane region" description="Helical" evidence="1">
    <location>
        <begin position="19"/>
        <end position="36"/>
    </location>
</feature>
<gene>
    <name evidence="3" type="ORF">SOCE26_089680</name>
</gene>
<protein>
    <submittedName>
        <fullName evidence="3">CAAX amino protease</fullName>
    </submittedName>
</protein>
<feature type="transmembrane region" description="Helical" evidence="1">
    <location>
        <begin position="174"/>
        <end position="194"/>
    </location>
</feature>
<keyword evidence="1" id="KW-0472">Membrane</keyword>
<evidence type="ECO:0000313" key="4">
    <source>
        <dbReference type="Proteomes" id="UP000238348"/>
    </source>
</evidence>
<feature type="transmembrane region" description="Helical" evidence="1">
    <location>
        <begin position="89"/>
        <end position="109"/>
    </location>
</feature>
<dbReference type="Proteomes" id="UP000238348">
    <property type="component" value="Chromosome"/>
</dbReference>
<keyword evidence="1" id="KW-0812">Transmembrane</keyword>
<dbReference type="GO" id="GO:0080120">
    <property type="term" value="P:CAAX-box protein maturation"/>
    <property type="evidence" value="ECO:0007669"/>
    <property type="project" value="UniProtKB-ARBA"/>
</dbReference>